<evidence type="ECO:0000256" key="16">
    <source>
        <dbReference type="ARBA" id="ARBA00037887"/>
    </source>
</evidence>
<feature type="binding site" description="axial binding residue" evidence="30">
    <location>
        <position position="477"/>
    </location>
    <ligand>
        <name>heme</name>
        <dbReference type="ChEBI" id="CHEBI:30413"/>
    </ligand>
    <ligandPart>
        <name>Fe</name>
        <dbReference type="ChEBI" id="CHEBI:18248"/>
    </ligandPart>
</feature>
<comment type="catalytic activity">
    <reaction evidence="25">
        <text>a 14alpha-methyl steroid + 3 reduced [NADPH--hemoprotein reductase] + 3 O2 = a Delta(14) steroid + formate + 3 oxidized [NADPH--hemoprotein reductase] + 4 H2O + 4 H(+)</text>
        <dbReference type="Rhea" id="RHEA:54028"/>
        <dbReference type="Rhea" id="RHEA-COMP:11964"/>
        <dbReference type="Rhea" id="RHEA-COMP:11965"/>
        <dbReference type="ChEBI" id="CHEBI:15377"/>
        <dbReference type="ChEBI" id="CHEBI:15378"/>
        <dbReference type="ChEBI" id="CHEBI:15379"/>
        <dbReference type="ChEBI" id="CHEBI:15740"/>
        <dbReference type="ChEBI" id="CHEBI:57618"/>
        <dbReference type="ChEBI" id="CHEBI:58210"/>
        <dbReference type="ChEBI" id="CHEBI:138029"/>
        <dbReference type="ChEBI" id="CHEBI:138031"/>
        <dbReference type="EC" id="1.14.14.154"/>
    </reaction>
    <physiologicalReaction direction="left-to-right" evidence="25">
        <dbReference type="Rhea" id="RHEA:54029"/>
    </physiologicalReaction>
</comment>
<evidence type="ECO:0000256" key="11">
    <source>
        <dbReference type="ARBA" id="ARBA00023033"/>
    </source>
</evidence>
<dbReference type="PRINTS" id="PR00465">
    <property type="entry name" value="EP450IV"/>
</dbReference>
<evidence type="ECO:0000256" key="18">
    <source>
        <dbReference type="ARBA" id="ARBA00042513"/>
    </source>
</evidence>
<dbReference type="GO" id="GO:0008398">
    <property type="term" value="F:sterol 14-demethylase activity"/>
    <property type="evidence" value="ECO:0007669"/>
    <property type="project" value="UniProtKB-EC"/>
</dbReference>
<comment type="catalytic activity">
    <reaction evidence="24">
        <text>lanosterol + 3 reduced [NADPH--hemoprotein reductase] + 3 O2 = 4,4-dimethyl-5alpha-cholesta-8,14,24-trien-3beta-ol + formate + 3 oxidized [NADPH--hemoprotein reductase] + 4 H2O + 4 H(+)</text>
        <dbReference type="Rhea" id="RHEA:25286"/>
        <dbReference type="Rhea" id="RHEA-COMP:11964"/>
        <dbReference type="Rhea" id="RHEA-COMP:11965"/>
        <dbReference type="ChEBI" id="CHEBI:15377"/>
        <dbReference type="ChEBI" id="CHEBI:15378"/>
        <dbReference type="ChEBI" id="CHEBI:15379"/>
        <dbReference type="ChEBI" id="CHEBI:15740"/>
        <dbReference type="ChEBI" id="CHEBI:16521"/>
        <dbReference type="ChEBI" id="CHEBI:17813"/>
        <dbReference type="ChEBI" id="CHEBI:57618"/>
        <dbReference type="ChEBI" id="CHEBI:58210"/>
        <dbReference type="EC" id="1.14.14.154"/>
    </reaction>
    <physiologicalReaction direction="left-to-right" evidence="24">
        <dbReference type="Rhea" id="RHEA:25287"/>
    </physiologicalReaction>
</comment>
<comment type="catalytic activity">
    <reaction evidence="29">
        <text>a 14alpha-formyl steroid + reduced [NADPH--hemoprotein reductase] + O2 = a Delta(14) steroid + formate + oxidized [NADPH--hemoprotein reductase] + H2O + 2 H(+)</text>
        <dbReference type="Rhea" id="RHEA:68068"/>
        <dbReference type="Rhea" id="RHEA-COMP:11964"/>
        <dbReference type="Rhea" id="RHEA-COMP:11965"/>
        <dbReference type="ChEBI" id="CHEBI:15377"/>
        <dbReference type="ChEBI" id="CHEBI:15378"/>
        <dbReference type="ChEBI" id="CHEBI:15379"/>
        <dbReference type="ChEBI" id="CHEBI:15740"/>
        <dbReference type="ChEBI" id="CHEBI:57618"/>
        <dbReference type="ChEBI" id="CHEBI:58210"/>
        <dbReference type="ChEBI" id="CHEBI:138031"/>
        <dbReference type="ChEBI" id="CHEBI:176902"/>
    </reaction>
    <physiologicalReaction direction="left-to-right" evidence="29">
        <dbReference type="Rhea" id="RHEA:68069"/>
    </physiologicalReaction>
</comment>
<evidence type="ECO:0000256" key="20">
    <source>
        <dbReference type="ARBA" id="ARBA00043106"/>
    </source>
</evidence>
<evidence type="ECO:0000256" key="1">
    <source>
        <dbReference type="ARBA" id="ARBA00001971"/>
    </source>
</evidence>
<keyword evidence="13 32" id="KW-0472">Membrane</keyword>
<feature type="transmembrane region" description="Helical" evidence="32">
    <location>
        <begin position="37"/>
        <end position="57"/>
    </location>
</feature>
<feature type="transmembrane region" description="Helical" evidence="32">
    <location>
        <begin position="92"/>
        <end position="112"/>
    </location>
</feature>
<keyword evidence="32" id="KW-0812">Transmembrane</keyword>
<evidence type="ECO:0000256" key="31">
    <source>
        <dbReference type="RuleBase" id="RU000461"/>
    </source>
</evidence>
<evidence type="ECO:0000256" key="21">
    <source>
        <dbReference type="ARBA" id="ARBA00043156"/>
    </source>
</evidence>
<evidence type="ECO:0000256" key="27">
    <source>
        <dbReference type="ARBA" id="ARBA00048866"/>
    </source>
</evidence>
<evidence type="ECO:0000256" key="8">
    <source>
        <dbReference type="ARBA" id="ARBA00023002"/>
    </source>
</evidence>
<evidence type="ECO:0000256" key="12">
    <source>
        <dbReference type="ARBA" id="ARBA00023098"/>
    </source>
</evidence>
<dbReference type="RefSeq" id="XP_003677336.1">
    <property type="nucleotide sequence ID" value="XM_003677288.1"/>
</dbReference>
<evidence type="ECO:0000313" key="33">
    <source>
        <dbReference type="EMBL" id="CCC70983.1"/>
    </source>
</evidence>
<evidence type="ECO:0000256" key="29">
    <source>
        <dbReference type="ARBA" id="ARBA00049450"/>
    </source>
</evidence>
<dbReference type="EC" id="1.14.14.154" evidence="17"/>
<dbReference type="InterPro" id="IPR017972">
    <property type="entry name" value="Cyt_P450_CS"/>
</dbReference>
<comment type="similarity">
    <text evidence="3 31">Belongs to the cytochrome P450 family.</text>
</comment>
<comment type="catalytic activity">
    <reaction evidence="28">
        <text>lanosterol + reduced [NADPH--hemoprotein reductase] + O2 = 32-hydroxylanosterol + oxidized [NADPH--hemoprotein reductase] + H2O + H(+)</text>
        <dbReference type="Rhea" id="RHEA:75103"/>
        <dbReference type="Rhea" id="RHEA-COMP:11964"/>
        <dbReference type="Rhea" id="RHEA-COMP:11965"/>
        <dbReference type="ChEBI" id="CHEBI:15377"/>
        <dbReference type="ChEBI" id="CHEBI:15378"/>
        <dbReference type="ChEBI" id="CHEBI:15379"/>
        <dbReference type="ChEBI" id="CHEBI:16521"/>
        <dbReference type="ChEBI" id="CHEBI:57618"/>
        <dbReference type="ChEBI" id="CHEBI:58210"/>
        <dbReference type="ChEBI" id="CHEBI:166806"/>
    </reaction>
    <physiologicalReaction direction="left-to-right" evidence="28">
        <dbReference type="Rhea" id="RHEA:75104"/>
    </physiologicalReaction>
</comment>
<evidence type="ECO:0000256" key="3">
    <source>
        <dbReference type="ARBA" id="ARBA00010617"/>
    </source>
</evidence>
<evidence type="ECO:0000256" key="22">
    <source>
        <dbReference type="ARBA" id="ARBA00047379"/>
    </source>
</evidence>
<evidence type="ECO:0000256" key="6">
    <source>
        <dbReference type="ARBA" id="ARBA00022723"/>
    </source>
</evidence>
<dbReference type="SUPFAM" id="SSF48264">
    <property type="entry name" value="Cytochrome P450"/>
    <property type="match status" value="1"/>
</dbReference>
<evidence type="ECO:0000256" key="17">
    <source>
        <dbReference type="ARBA" id="ARBA00038974"/>
    </source>
</evidence>
<dbReference type="OrthoDB" id="1055148at2759"/>
<dbReference type="STRING" id="1064592.G0VHU9"/>
<keyword evidence="8 31" id="KW-0560">Oxidoreductase</keyword>
<dbReference type="GeneID" id="96904649"/>
<dbReference type="AlphaFoldDB" id="G0VHU9"/>
<keyword evidence="10" id="KW-0756">Sterol biosynthesis</keyword>
<dbReference type="GO" id="GO:0006696">
    <property type="term" value="P:ergosterol biosynthetic process"/>
    <property type="evidence" value="ECO:0007669"/>
    <property type="project" value="EnsemblFungi"/>
</dbReference>
<evidence type="ECO:0000256" key="23">
    <source>
        <dbReference type="ARBA" id="ARBA00047587"/>
    </source>
</evidence>
<evidence type="ECO:0000256" key="26">
    <source>
        <dbReference type="ARBA" id="ARBA00048479"/>
    </source>
</evidence>
<dbReference type="PRINTS" id="PR00385">
    <property type="entry name" value="P450"/>
</dbReference>
<keyword evidence="34" id="KW-1185">Reference proteome</keyword>
<keyword evidence="6 30" id="KW-0479">Metal-binding</keyword>
<keyword evidence="7" id="KW-0752">Steroid biosynthesis</keyword>
<dbReference type="InterPro" id="IPR001128">
    <property type="entry name" value="Cyt_P450"/>
</dbReference>
<sequence>MSDSITEAGNSSLIGQVFQYLQLAFQIFQSLPLAQRISLIVLAPFLYSITWQFIYSFRKDRPPLVFYWIPWVGSAVPYGHKPYVFFENCQKKYGNIFSFMLLGRIMTVYLGPKGHEFIFNAKLADVSAEDAYSHLTTPVFGKGVIYDCSNSRLMDQKKFVKGALSKEAFKRYVPLFKEEILKYFKDSNNFKFNQREKGEIDVMVTQPEMTIFTASRTLLGKEMRDKLDTDFAYLYSDLDKGFTPINFVFPNLPFLEHYKKRDNAQRTIASTYLSLIKKRRANNDIQDRDLIDTLMKNSTYKDGVKMTDPEIANLLIGVLMGGQHTSAATSAWCLLHLAERPDVQEELYQEQMRVLDNGKKEITYDLLEQMPLLNQMIKETLRLHHPLHSLFRKVIRDMQVPNTSYVIPKDYFVLVSPGYTHLQEHYFPQAHSFNIHRWDNDAESSYVVGEEVDYGFGAITKGVTSPYLPFGGGRHRCIGEHYAYCQLGVIMAEFIREMKWHFPSKDQTVPVSDFTSMVTLPTGPAKIVWEKRVPHETV</sequence>
<comment type="cofactor">
    <cofactor evidence="1 30">
        <name>heme</name>
        <dbReference type="ChEBI" id="CHEBI:30413"/>
    </cofactor>
</comment>
<evidence type="ECO:0000313" key="34">
    <source>
        <dbReference type="Proteomes" id="UP000001640"/>
    </source>
</evidence>
<feature type="transmembrane region" description="Helical" evidence="32">
    <location>
        <begin position="64"/>
        <end position="80"/>
    </location>
</feature>
<organism evidence="33 34">
    <name type="scientific">Naumovozyma castellii</name>
    <name type="common">Yeast</name>
    <name type="synonym">Saccharomyces castellii</name>
    <dbReference type="NCBI Taxonomy" id="27288"/>
    <lineage>
        <taxon>Eukaryota</taxon>
        <taxon>Fungi</taxon>
        <taxon>Dikarya</taxon>
        <taxon>Ascomycota</taxon>
        <taxon>Saccharomycotina</taxon>
        <taxon>Saccharomycetes</taxon>
        <taxon>Saccharomycetales</taxon>
        <taxon>Saccharomycetaceae</taxon>
        <taxon>Naumovozyma</taxon>
    </lineage>
</organism>
<reference evidence="33 34" key="1">
    <citation type="journal article" date="2011" name="Proc. Natl. Acad. Sci. U.S.A.">
        <title>Evolutionary erosion of yeast sex chromosomes by mating-type switching accidents.</title>
        <authorList>
            <person name="Gordon J.L."/>
            <person name="Armisen D."/>
            <person name="Proux-Wera E."/>
            <person name="Oheigeartaigh S.S."/>
            <person name="Byrne K.P."/>
            <person name="Wolfe K.H."/>
        </authorList>
    </citation>
    <scope>NUCLEOTIDE SEQUENCE [LARGE SCALE GENOMIC DNA]</scope>
    <source>
        <strain evidence="34">ATCC 76901 / BCRC 22586 / CBS 4309 / NBRC 1992 / NRRL Y-12630</strain>
    </source>
</reference>
<evidence type="ECO:0000256" key="30">
    <source>
        <dbReference type="PIRSR" id="PIRSR602403-1"/>
    </source>
</evidence>
<dbReference type="FunCoup" id="G0VHU9">
    <property type="interactions" value="628"/>
</dbReference>
<name>G0VHU9_NAUCA</name>
<evidence type="ECO:0000256" key="15">
    <source>
        <dbReference type="ARBA" id="ARBA00023221"/>
    </source>
</evidence>
<dbReference type="HOGENOM" id="CLU_001570_15_0_1"/>
<dbReference type="PANTHER" id="PTHR24304:SF2">
    <property type="entry name" value="24-HYDROXYCHOLESTEROL 7-ALPHA-HYDROXYLASE"/>
    <property type="match status" value="1"/>
</dbReference>
<keyword evidence="15" id="KW-0753">Steroid metabolism</keyword>
<dbReference type="CDD" id="cd11042">
    <property type="entry name" value="CYP51-like"/>
    <property type="match status" value="1"/>
</dbReference>
<evidence type="ECO:0000256" key="10">
    <source>
        <dbReference type="ARBA" id="ARBA00023011"/>
    </source>
</evidence>
<dbReference type="KEGG" id="ncs:NCAS_0G00960"/>
<dbReference type="EMBL" id="HE576758">
    <property type="protein sequence ID" value="CCC70983.1"/>
    <property type="molecule type" value="Genomic_DNA"/>
</dbReference>
<evidence type="ECO:0000256" key="25">
    <source>
        <dbReference type="ARBA" id="ARBA00047702"/>
    </source>
</evidence>
<dbReference type="InParanoid" id="G0VHU9"/>
<dbReference type="FunFam" id="1.10.630.10:FF:000033">
    <property type="entry name" value="14-alpha sterol demethylase"/>
    <property type="match status" value="1"/>
</dbReference>
<dbReference type="InterPro" id="IPR002403">
    <property type="entry name" value="Cyt_P450_E_grp-IV"/>
</dbReference>
<keyword evidence="14" id="KW-1207">Sterol metabolism</keyword>
<comment type="subcellular location">
    <subcellularLocation>
        <location evidence="2">Membrane</location>
    </subcellularLocation>
</comment>
<gene>
    <name evidence="33" type="primary">NCAS0G00960</name>
    <name evidence="33" type="ordered locus">NCAS_0G00960</name>
</gene>
<accession>G0VHU9</accession>
<keyword evidence="12" id="KW-0443">Lipid metabolism</keyword>
<evidence type="ECO:0000256" key="9">
    <source>
        <dbReference type="ARBA" id="ARBA00023004"/>
    </source>
</evidence>
<dbReference type="Gene3D" id="1.10.630.10">
    <property type="entry name" value="Cytochrome P450"/>
    <property type="match status" value="1"/>
</dbReference>
<evidence type="ECO:0000256" key="14">
    <source>
        <dbReference type="ARBA" id="ARBA00023166"/>
    </source>
</evidence>
<comment type="catalytic activity">
    <reaction evidence="27">
        <text>a 14alpha-methyl steroid + reduced [NADPH--hemoprotein reductase] + O2 = a 14alpha-hydroxymethyl steroid + oxidized [NADPH--hemoprotein reductase] + H2O + H(+)</text>
        <dbReference type="Rhea" id="RHEA:68060"/>
        <dbReference type="Rhea" id="RHEA-COMP:11964"/>
        <dbReference type="Rhea" id="RHEA-COMP:11965"/>
        <dbReference type="ChEBI" id="CHEBI:15377"/>
        <dbReference type="ChEBI" id="CHEBI:15378"/>
        <dbReference type="ChEBI" id="CHEBI:15379"/>
        <dbReference type="ChEBI" id="CHEBI:57618"/>
        <dbReference type="ChEBI" id="CHEBI:58210"/>
        <dbReference type="ChEBI" id="CHEBI:138029"/>
        <dbReference type="ChEBI" id="CHEBI:176901"/>
    </reaction>
    <physiologicalReaction direction="left-to-right" evidence="27">
        <dbReference type="Rhea" id="RHEA:68061"/>
    </physiologicalReaction>
</comment>
<keyword evidence="11 31" id="KW-0503">Monooxygenase</keyword>
<protein>
    <recommendedName>
        <fullName evidence="17">sterol 14alpha-demethylase</fullName>
        <ecNumber evidence="17">1.14.14.154</ecNumber>
    </recommendedName>
    <alternativeName>
        <fullName evidence="19">Cytochrome P450 51</fullName>
    </alternativeName>
    <alternativeName>
        <fullName evidence="21">Cytochrome P450-14DM</fullName>
    </alternativeName>
    <alternativeName>
        <fullName evidence="18">Cytochrome P450-LIA1</fullName>
    </alternativeName>
    <alternativeName>
        <fullName evidence="20">Sterol 14-alpha demethylase</fullName>
    </alternativeName>
</protein>
<dbReference type="GO" id="GO:0097038">
    <property type="term" value="C:perinuclear endoplasmic reticulum"/>
    <property type="evidence" value="ECO:0007669"/>
    <property type="project" value="EnsemblFungi"/>
</dbReference>
<comment type="catalytic activity">
    <reaction evidence="23">
        <text>a 14alpha-hydroxymethyl steroid + reduced [NADPH--hemoprotein reductase] + O2 = a 14alpha-formyl steroid + oxidized [NADPH--hemoprotein reductase] + 2 H2O + H(+)</text>
        <dbReference type="Rhea" id="RHEA:68064"/>
        <dbReference type="Rhea" id="RHEA-COMP:11964"/>
        <dbReference type="Rhea" id="RHEA-COMP:11965"/>
        <dbReference type="ChEBI" id="CHEBI:15377"/>
        <dbReference type="ChEBI" id="CHEBI:15378"/>
        <dbReference type="ChEBI" id="CHEBI:15379"/>
        <dbReference type="ChEBI" id="CHEBI:57618"/>
        <dbReference type="ChEBI" id="CHEBI:58210"/>
        <dbReference type="ChEBI" id="CHEBI:176901"/>
        <dbReference type="ChEBI" id="CHEBI:176902"/>
    </reaction>
    <physiologicalReaction direction="left-to-right" evidence="23">
        <dbReference type="Rhea" id="RHEA:68065"/>
    </physiologicalReaction>
</comment>
<evidence type="ECO:0000256" key="7">
    <source>
        <dbReference type="ARBA" id="ARBA00022955"/>
    </source>
</evidence>
<dbReference type="Pfam" id="PF00067">
    <property type="entry name" value="p450"/>
    <property type="match status" value="1"/>
</dbReference>
<comment type="catalytic activity">
    <reaction evidence="26">
        <text>32-oxolanosterol + reduced [NADPH--hemoprotein reductase] + O2 = 4,4-dimethyl-5alpha-cholesta-8,14,24-trien-3beta-ol + formate + oxidized [NADPH--hemoprotein reductase] + H2O + 2 H(+)</text>
        <dbReference type="Rhea" id="RHEA:75111"/>
        <dbReference type="Rhea" id="RHEA-COMP:11964"/>
        <dbReference type="Rhea" id="RHEA-COMP:11965"/>
        <dbReference type="ChEBI" id="CHEBI:15377"/>
        <dbReference type="ChEBI" id="CHEBI:15378"/>
        <dbReference type="ChEBI" id="CHEBI:15379"/>
        <dbReference type="ChEBI" id="CHEBI:15740"/>
        <dbReference type="ChEBI" id="CHEBI:17813"/>
        <dbReference type="ChEBI" id="CHEBI:57618"/>
        <dbReference type="ChEBI" id="CHEBI:58210"/>
        <dbReference type="ChEBI" id="CHEBI:166681"/>
    </reaction>
    <physiologicalReaction direction="left-to-right" evidence="26">
        <dbReference type="Rhea" id="RHEA:75112"/>
    </physiologicalReaction>
</comment>
<dbReference type="GO" id="GO:0032541">
    <property type="term" value="C:cortical endoplasmic reticulum"/>
    <property type="evidence" value="ECO:0007669"/>
    <property type="project" value="EnsemblFungi"/>
</dbReference>
<reference key="2">
    <citation type="submission" date="2011-08" db="EMBL/GenBank/DDBJ databases">
        <title>Genome sequence of Naumovozyma castellii.</title>
        <authorList>
            <person name="Gordon J.L."/>
            <person name="Armisen D."/>
            <person name="Proux-Wera E."/>
            <person name="OhEigeartaigh S.S."/>
            <person name="Byrne K.P."/>
            <person name="Wolfe K.H."/>
        </authorList>
    </citation>
    <scope>NUCLEOTIDE SEQUENCE</scope>
    <source>
        <strain>Type strain:CBS 4309</strain>
    </source>
</reference>
<keyword evidence="32" id="KW-1133">Transmembrane helix</keyword>
<evidence type="ECO:0000256" key="19">
    <source>
        <dbReference type="ARBA" id="ARBA00042983"/>
    </source>
</evidence>
<dbReference type="Proteomes" id="UP000001640">
    <property type="component" value="Chromosome 7"/>
</dbReference>
<dbReference type="eggNOG" id="KOG0684">
    <property type="taxonomic scope" value="Eukaryota"/>
</dbReference>
<evidence type="ECO:0000256" key="32">
    <source>
        <dbReference type="SAM" id="Phobius"/>
    </source>
</evidence>
<dbReference type="GO" id="GO:0020037">
    <property type="term" value="F:heme binding"/>
    <property type="evidence" value="ECO:0007669"/>
    <property type="project" value="InterPro"/>
</dbReference>
<comment type="pathway">
    <text evidence="16">Steroid biosynthesis; zymosterol biosynthesis; zymosterol from lanosterol: step 1/6.</text>
</comment>
<evidence type="ECO:0000256" key="5">
    <source>
        <dbReference type="ARBA" id="ARBA00022617"/>
    </source>
</evidence>
<evidence type="ECO:0000256" key="24">
    <source>
        <dbReference type="ARBA" id="ARBA00047670"/>
    </source>
</evidence>
<evidence type="ECO:0000256" key="13">
    <source>
        <dbReference type="ARBA" id="ARBA00023136"/>
    </source>
</evidence>
<evidence type="ECO:0000256" key="4">
    <source>
        <dbReference type="ARBA" id="ARBA00022516"/>
    </source>
</evidence>
<dbReference type="GO" id="GO:0016020">
    <property type="term" value="C:membrane"/>
    <property type="evidence" value="ECO:0007669"/>
    <property type="project" value="UniProtKB-SubCell"/>
</dbReference>
<keyword evidence="4" id="KW-0444">Lipid biosynthesis</keyword>
<dbReference type="OMA" id="HWFPFVG"/>
<dbReference type="InterPro" id="IPR050529">
    <property type="entry name" value="CYP450_sterol_14alpha_dmase"/>
</dbReference>
<dbReference type="InterPro" id="IPR036396">
    <property type="entry name" value="Cyt_P450_sf"/>
</dbReference>
<dbReference type="PANTHER" id="PTHR24304">
    <property type="entry name" value="CYTOCHROME P450 FAMILY 7"/>
    <property type="match status" value="1"/>
</dbReference>
<dbReference type="PROSITE" id="PS00086">
    <property type="entry name" value="CYTOCHROME_P450"/>
    <property type="match status" value="1"/>
</dbReference>
<keyword evidence="5 30" id="KW-0349">Heme</keyword>
<keyword evidence="9 30" id="KW-0408">Iron</keyword>
<proteinExistence type="inferred from homology"/>
<evidence type="ECO:0000256" key="2">
    <source>
        <dbReference type="ARBA" id="ARBA00004370"/>
    </source>
</evidence>
<comment type="catalytic activity">
    <reaction evidence="22">
        <text>32-hydroxylanosterol + reduced [NADPH--hemoprotein reductase] + O2 = 32-oxolanosterol + oxidized [NADPH--hemoprotein reductase] + 2 H2O + H(+)</text>
        <dbReference type="Rhea" id="RHEA:75107"/>
        <dbReference type="Rhea" id="RHEA-COMP:11964"/>
        <dbReference type="Rhea" id="RHEA-COMP:11965"/>
        <dbReference type="ChEBI" id="CHEBI:15377"/>
        <dbReference type="ChEBI" id="CHEBI:15378"/>
        <dbReference type="ChEBI" id="CHEBI:15379"/>
        <dbReference type="ChEBI" id="CHEBI:57618"/>
        <dbReference type="ChEBI" id="CHEBI:58210"/>
        <dbReference type="ChEBI" id="CHEBI:166681"/>
        <dbReference type="ChEBI" id="CHEBI:166806"/>
    </reaction>
    <physiologicalReaction direction="left-to-right" evidence="22">
        <dbReference type="Rhea" id="RHEA:75108"/>
    </physiologicalReaction>
</comment>
<evidence type="ECO:0000256" key="28">
    <source>
        <dbReference type="ARBA" id="ARBA00049163"/>
    </source>
</evidence>
<dbReference type="GO" id="GO:0005506">
    <property type="term" value="F:iron ion binding"/>
    <property type="evidence" value="ECO:0007669"/>
    <property type="project" value="InterPro"/>
</dbReference>